<dbReference type="CDD" id="cd03801">
    <property type="entry name" value="GT4_PimA-like"/>
    <property type="match status" value="1"/>
</dbReference>
<dbReference type="CAZy" id="GT4">
    <property type="family name" value="Glycosyltransferase Family 4"/>
</dbReference>
<dbReference type="RefSeq" id="WP_148536394.1">
    <property type="nucleotide sequence ID" value="NZ_VSFY01000001.1"/>
</dbReference>
<proteinExistence type="predicted"/>
<dbReference type="InterPro" id="IPR001296">
    <property type="entry name" value="Glyco_trans_1"/>
</dbReference>
<dbReference type="GO" id="GO:0016757">
    <property type="term" value="F:glycosyltransferase activity"/>
    <property type="evidence" value="ECO:0007669"/>
    <property type="project" value="InterPro"/>
</dbReference>
<gene>
    <name evidence="3" type="primary">wblE</name>
</gene>
<dbReference type="EMBL" id="AB012957">
    <property type="protein sequence ID" value="BAA33636.1"/>
    <property type="molecule type" value="Genomic_DNA"/>
</dbReference>
<organism evidence="3">
    <name type="scientific">Vibrio cholerae</name>
    <dbReference type="NCBI Taxonomy" id="666"/>
    <lineage>
        <taxon>Bacteria</taxon>
        <taxon>Pseudomonadati</taxon>
        <taxon>Pseudomonadota</taxon>
        <taxon>Gammaproteobacteria</taxon>
        <taxon>Vibrionales</taxon>
        <taxon>Vibrionaceae</taxon>
        <taxon>Vibrio</taxon>
    </lineage>
</organism>
<evidence type="ECO:0000313" key="3">
    <source>
        <dbReference type="EMBL" id="BAA33636.1"/>
    </source>
</evidence>
<accession>O87161</accession>
<dbReference type="AlphaFoldDB" id="O87161"/>
<feature type="domain" description="Glycosyl transferase family 1" evidence="1">
    <location>
        <begin position="181"/>
        <end position="323"/>
    </location>
</feature>
<dbReference type="Pfam" id="PF13439">
    <property type="entry name" value="Glyco_transf_4"/>
    <property type="match status" value="1"/>
</dbReference>
<dbReference type="Pfam" id="PF00534">
    <property type="entry name" value="Glycos_transf_1"/>
    <property type="match status" value="1"/>
</dbReference>
<sequence>MKSNDFVVVHVITSDSGGGAENLVSNMLDSDGLFLQYAIYFSSFISGYRRPNTIYFGSNPRSLLNIFKLRKTIKMLIEKHGELIVHAHLTWPLFYVALGLFNLNVKLVYTEHSTFNKRRKYPFLKFFERLVYSRYSRIVGISNSVSKSIEVWLGSSFLSRIVTINNGARFYSFKCRHNLELSKKIKLLSVGSLKPLKGFDKTIKSLSKITQYIDKYTIVGTGPSYDTLKEISLDNHVDHLVDFVGWSNELEKFYHEADILLIPSHWEGFGLSAVEGMSTGLPVIASNVDGLNEVVSKTLNSSILVENFLDENSWADAILEMKKKLSSDYFNMSIESKQQAYKFSFDKMFKEYTDLYKWL</sequence>
<dbReference type="PIR" id="T44332">
    <property type="entry name" value="T44332"/>
</dbReference>
<name>O87161_VIBCL</name>
<evidence type="ECO:0000259" key="2">
    <source>
        <dbReference type="Pfam" id="PF13439"/>
    </source>
</evidence>
<dbReference type="Gene3D" id="3.40.50.2000">
    <property type="entry name" value="Glycogen Phosphorylase B"/>
    <property type="match status" value="2"/>
</dbReference>
<protein>
    <submittedName>
        <fullName evidence="3">WblE protein</fullName>
    </submittedName>
</protein>
<dbReference type="PANTHER" id="PTHR12526:SF630">
    <property type="entry name" value="GLYCOSYLTRANSFERASE"/>
    <property type="match status" value="1"/>
</dbReference>
<dbReference type="SUPFAM" id="SSF53756">
    <property type="entry name" value="UDP-Glycosyltransferase/glycogen phosphorylase"/>
    <property type="match status" value="1"/>
</dbReference>
<evidence type="ECO:0000259" key="1">
    <source>
        <dbReference type="Pfam" id="PF00534"/>
    </source>
</evidence>
<reference evidence="3" key="1">
    <citation type="journal article" date="1999" name="Gene">
        <title>The genes responsible for O-antigen synthesis of Vibrio cholerae O139 are closely related to those of Vibrio cholerae O22.</title>
        <authorList>
            <person name="Yamasaki S."/>
            <person name="Shimizu T."/>
            <person name="Hoshino K."/>
            <person name="Ho S.-T."/>
            <person name="Shimada T."/>
            <person name="Nair G.B."/>
            <person name="Takeda Y."/>
        </authorList>
    </citation>
    <scope>NUCLEOTIDE SEQUENCE</scope>
    <source>
        <strain evidence="3">O22</strain>
    </source>
</reference>
<feature type="domain" description="Glycosyltransferase subfamily 4-like N-terminal" evidence="2">
    <location>
        <begin position="9"/>
        <end position="167"/>
    </location>
</feature>
<dbReference type="InterPro" id="IPR028098">
    <property type="entry name" value="Glyco_trans_4-like_N"/>
</dbReference>
<dbReference type="GO" id="GO:1901135">
    <property type="term" value="P:carbohydrate derivative metabolic process"/>
    <property type="evidence" value="ECO:0007669"/>
    <property type="project" value="UniProtKB-ARBA"/>
</dbReference>
<dbReference type="PANTHER" id="PTHR12526">
    <property type="entry name" value="GLYCOSYLTRANSFERASE"/>
    <property type="match status" value="1"/>
</dbReference>